<accession>A0A8S3WPU3</accession>
<protein>
    <submittedName>
        <fullName evidence="1">(apollo) hypothetical protein</fullName>
    </submittedName>
</protein>
<name>A0A8S3WPU3_PARAO</name>
<keyword evidence="2" id="KW-1185">Reference proteome</keyword>
<reference evidence="1" key="1">
    <citation type="submission" date="2021-04" db="EMBL/GenBank/DDBJ databases">
        <authorList>
            <person name="Tunstrom K."/>
        </authorList>
    </citation>
    <scope>NUCLEOTIDE SEQUENCE</scope>
</reference>
<dbReference type="Proteomes" id="UP000691718">
    <property type="component" value="Unassembled WGS sequence"/>
</dbReference>
<sequence>MIRLTSEKIGVIFTKRSYGEFAPWISTPVLKPGITKANFENLQVDMIETPVPLSAEKKKDIGAICRI</sequence>
<comment type="caution">
    <text evidence="1">The sequence shown here is derived from an EMBL/GenBank/DDBJ whole genome shotgun (WGS) entry which is preliminary data.</text>
</comment>
<evidence type="ECO:0000313" key="1">
    <source>
        <dbReference type="EMBL" id="CAG4973787.1"/>
    </source>
</evidence>
<dbReference type="EMBL" id="CAJQZP010000643">
    <property type="protein sequence ID" value="CAG4973787.1"/>
    <property type="molecule type" value="Genomic_DNA"/>
</dbReference>
<organism evidence="1 2">
    <name type="scientific">Parnassius apollo</name>
    <name type="common">Apollo butterfly</name>
    <name type="synonym">Papilio apollo</name>
    <dbReference type="NCBI Taxonomy" id="110799"/>
    <lineage>
        <taxon>Eukaryota</taxon>
        <taxon>Metazoa</taxon>
        <taxon>Ecdysozoa</taxon>
        <taxon>Arthropoda</taxon>
        <taxon>Hexapoda</taxon>
        <taxon>Insecta</taxon>
        <taxon>Pterygota</taxon>
        <taxon>Neoptera</taxon>
        <taxon>Endopterygota</taxon>
        <taxon>Lepidoptera</taxon>
        <taxon>Glossata</taxon>
        <taxon>Ditrysia</taxon>
        <taxon>Papilionoidea</taxon>
        <taxon>Papilionidae</taxon>
        <taxon>Parnassiinae</taxon>
        <taxon>Parnassini</taxon>
        <taxon>Parnassius</taxon>
        <taxon>Parnassius</taxon>
    </lineage>
</organism>
<proteinExistence type="predicted"/>
<dbReference type="AlphaFoldDB" id="A0A8S3WPU3"/>
<evidence type="ECO:0000313" key="2">
    <source>
        <dbReference type="Proteomes" id="UP000691718"/>
    </source>
</evidence>
<gene>
    <name evidence="1" type="ORF">PAPOLLO_LOCUS8804</name>
</gene>
<dbReference type="OrthoDB" id="6611988at2759"/>